<dbReference type="PROSITE" id="PS51293">
    <property type="entry name" value="SANT"/>
    <property type="match status" value="1"/>
</dbReference>
<feature type="domain" description="Myb-like" evidence="8">
    <location>
        <begin position="417"/>
        <end position="460"/>
    </location>
</feature>
<gene>
    <name evidence="11" type="ORF">STAS_16989</name>
</gene>
<evidence type="ECO:0000313" key="12">
    <source>
        <dbReference type="Proteomes" id="UP000325081"/>
    </source>
</evidence>
<keyword evidence="12" id="KW-1185">Reference proteome</keyword>
<feature type="region of interest" description="Disordered" evidence="7">
    <location>
        <begin position="551"/>
        <end position="573"/>
    </location>
</feature>
<accession>A0A5A7Q533</accession>
<feature type="compositionally biased region" description="Polar residues" evidence="7">
    <location>
        <begin position="553"/>
        <end position="573"/>
    </location>
</feature>
<protein>
    <submittedName>
        <fullName evidence="11">SWI/SNF complex subunit SWI3C</fullName>
    </submittedName>
</protein>
<dbReference type="PROSITE" id="PS50090">
    <property type="entry name" value="MYB_LIKE"/>
    <property type="match status" value="1"/>
</dbReference>
<feature type="compositionally biased region" description="Basic and acidic residues" evidence="7">
    <location>
        <begin position="48"/>
        <end position="63"/>
    </location>
</feature>
<evidence type="ECO:0000256" key="2">
    <source>
        <dbReference type="ARBA" id="ARBA00023015"/>
    </source>
</evidence>
<dbReference type="GO" id="GO:0005634">
    <property type="term" value="C:nucleus"/>
    <property type="evidence" value="ECO:0007669"/>
    <property type="project" value="UniProtKB-ARBA"/>
</dbReference>
<feature type="domain" description="SWIRM" evidence="9">
    <location>
        <begin position="192"/>
        <end position="290"/>
    </location>
</feature>
<dbReference type="InterPro" id="IPR036388">
    <property type="entry name" value="WH-like_DNA-bd_sf"/>
</dbReference>
<evidence type="ECO:0000259" key="9">
    <source>
        <dbReference type="PROSITE" id="PS50934"/>
    </source>
</evidence>
<evidence type="ECO:0000256" key="3">
    <source>
        <dbReference type="ARBA" id="ARBA00023125"/>
    </source>
</evidence>
<dbReference type="InterPro" id="IPR017884">
    <property type="entry name" value="SANT_dom"/>
</dbReference>
<keyword evidence="2" id="KW-0805">Transcription regulation</keyword>
<keyword evidence="6" id="KW-0175">Coiled coil</keyword>
<dbReference type="EMBL" id="BKCP01005849">
    <property type="protein sequence ID" value="GER40320.1"/>
    <property type="molecule type" value="Genomic_DNA"/>
</dbReference>
<dbReference type="PANTHER" id="PTHR12802:SF61">
    <property type="entry name" value="SWI_SNF COMPLEX SUBUNIT SWI3C"/>
    <property type="match status" value="1"/>
</dbReference>
<organism evidence="11 12">
    <name type="scientific">Striga asiatica</name>
    <name type="common">Asiatic witchweed</name>
    <name type="synonym">Buchnera asiatica</name>
    <dbReference type="NCBI Taxonomy" id="4170"/>
    <lineage>
        <taxon>Eukaryota</taxon>
        <taxon>Viridiplantae</taxon>
        <taxon>Streptophyta</taxon>
        <taxon>Embryophyta</taxon>
        <taxon>Tracheophyta</taxon>
        <taxon>Spermatophyta</taxon>
        <taxon>Magnoliopsida</taxon>
        <taxon>eudicotyledons</taxon>
        <taxon>Gunneridae</taxon>
        <taxon>Pentapetalae</taxon>
        <taxon>asterids</taxon>
        <taxon>lamiids</taxon>
        <taxon>Lamiales</taxon>
        <taxon>Orobanchaceae</taxon>
        <taxon>Buchnereae</taxon>
        <taxon>Striga</taxon>
    </lineage>
</organism>
<dbReference type="Gene3D" id="1.10.10.60">
    <property type="entry name" value="Homeodomain-like"/>
    <property type="match status" value="1"/>
</dbReference>
<keyword evidence="3" id="KW-0238">DNA-binding</keyword>
<keyword evidence="1" id="KW-0217">Developmental protein</keyword>
<evidence type="ECO:0000259" key="8">
    <source>
        <dbReference type="PROSITE" id="PS50090"/>
    </source>
</evidence>
<dbReference type="OrthoDB" id="118550at2759"/>
<dbReference type="CDD" id="cd00167">
    <property type="entry name" value="SANT"/>
    <property type="match status" value="1"/>
</dbReference>
<dbReference type="InterPro" id="IPR001005">
    <property type="entry name" value="SANT/Myb"/>
</dbReference>
<feature type="coiled-coil region" evidence="6">
    <location>
        <begin position="600"/>
        <end position="627"/>
    </location>
</feature>
<evidence type="ECO:0000256" key="4">
    <source>
        <dbReference type="ARBA" id="ARBA00023163"/>
    </source>
</evidence>
<dbReference type="Proteomes" id="UP000325081">
    <property type="component" value="Unassembled WGS sequence"/>
</dbReference>
<evidence type="ECO:0000256" key="1">
    <source>
        <dbReference type="ARBA" id="ARBA00022473"/>
    </source>
</evidence>
<dbReference type="InterPro" id="IPR009057">
    <property type="entry name" value="Homeodomain-like_sf"/>
</dbReference>
<feature type="compositionally biased region" description="Acidic residues" evidence="7">
    <location>
        <begin position="34"/>
        <end position="47"/>
    </location>
</feature>
<dbReference type="Pfam" id="PF16495">
    <property type="entry name" value="SWIRM-assoc_1"/>
    <property type="match status" value="1"/>
</dbReference>
<proteinExistence type="predicted"/>
<dbReference type="Pfam" id="PF04433">
    <property type="entry name" value="SWIRM"/>
    <property type="match status" value="1"/>
</dbReference>
<reference evidence="12" key="1">
    <citation type="journal article" date="2019" name="Curr. Biol.">
        <title>Genome Sequence of Striga asiatica Provides Insight into the Evolution of Plant Parasitism.</title>
        <authorList>
            <person name="Yoshida S."/>
            <person name="Kim S."/>
            <person name="Wafula E.K."/>
            <person name="Tanskanen J."/>
            <person name="Kim Y.M."/>
            <person name="Honaas L."/>
            <person name="Yang Z."/>
            <person name="Spallek T."/>
            <person name="Conn C.E."/>
            <person name="Ichihashi Y."/>
            <person name="Cheong K."/>
            <person name="Cui S."/>
            <person name="Der J.P."/>
            <person name="Gundlach H."/>
            <person name="Jiao Y."/>
            <person name="Hori C."/>
            <person name="Ishida J.K."/>
            <person name="Kasahara H."/>
            <person name="Kiba T."/>
            <person name="Kim M.S."/>
            <person name="Koo N."/>
            <person name="Laohavisit A."/>
            <person name="Lee Y.H."/>
            <person name="Lumba S."/>
            <person name="McCourt P."/>
            <person name="Mortimer J.C."/>
            <person name="Mutuku J.M."/>
            <person name="Nomura T."/>
            <person name="Sasaki-Sekimoto Y."/>
            <person name="Seto Y."/>
            <person name="Wang Y."/>
            <person name="Wakatake T."/>
            <person name="Sakakibara H."/>
            <person name="Demura T."/>
            <person name="Yamaguchi S."/>
            <person name="Yoneyama K."/>
            <person name="Manabe R.I."/>
            <person name="Nelson D.C."/>
            <person name="Schulman A.H."/>
            <person name="Timko M.P."/>
            <person name="dePamphilis C.W."/>
            <person name="Choi D."/>
            <person name="Shirasu K."/>
        </authorList>
    </citation>
    <scope>NUCLEOTIDE SEQUENCE [LARGE SCALE GENOMIC DNA]</scope>
    <source>
        <strain evidence="12">cv. UVA1</strain>
    </source>
</reference>
<dbReference type="Gene3D" id="1.10.10.10">
    <property type="entry name" value="Winged helix-like DNA-binding domain superfamily/Winged helix DNA-binding domain"/>
    <property type="match status" value="1"/>
</dbReference>
<evidence type="ECO:0000256" key="7">
    <source>
        <dbReference type="SAM" id="MobiDB-lite"/>
    </source>
</evidence>
<dbReference type="InterPro" id="IPR032451">
    <property type="entry name" value="SMARCC_C"/>
</dbReference>
<feature type="domain" description="SANT" evidence="10">
    <location>
        <begin position="413"/>
        <end position="464"/>
    </location>
</feature>
<dbReference type="AlphaFoldDB" id="A0A5A7Q533"/>
<evidence type="ECO:0000313" key="11">
    <source>
        <dbReference type="EMBL" id="GER40320.1"/>
    </source>
</evidence>
<dbReference type="PROSITE" id="PS50934">
    <property type="entry name" value="SWIRM"/>
    <property type="match status" value="1"/>
</dbReference>
<evidence type="ECO:0000256" key="5">
    <source>
        <dbReference type="ARBA" id="ARBA00023242"/>
    </source>
</evidence>
<keyword evidence="4" id="KW-0804">Transcription</keyword>
<dbReference type="SUPFAM" id="SSF46689">
    <property type="entry name" value="Homeodomain-like"/>
    <property type="match status" value="2"/>
</dbReference>
<dbReference type="FunFam" id="1.10.10.10:FF:000020">
    <property type="entry name" value="SWI/SNF complex subunit SMARCC2 isoform c"/>
    <property type="match status" value="1"/>
</dbReference>
<feature type="region of interest" description="Disordered" evidence="7">
    <location>
        <begin position="1"/>
        <end position="63"/>
    </location>
</feature>
<dbReference type="SMART" id="SM00717">
    <property type="entry name" value="SANT"/>
    <property type="match status" value="1"/>
</dbReference>
<dbReference type="InterPro" id="IPR007526">
    <property type="entry name" value="SWIRM"/>
</dbReference>
<sequence>MPASSSEARARWKKRKTDYAAARKSKLKEHENDNAFEDNDDDEDLDLDPPHNPEAEDDLPDHRVDRASRLMSEKEGEKLVGGGSRICEFPVVIQRQVSRPHSSVFQIVEAERAAQIVDNRGQVQSGVALLENISHGQLQALSAVPRDSPALLGPPLEESASGSDNGSYVIKPPRIISGSGIIKRIGSAGRVHVVPVHSDWFSPNSVHRLERQVVPHFFFGKRPEHTPEKYMECRNFIVAKYMENPQKHLSVADCQGLVADVDNEDLIRIVKFLDCWGIINYCATPLKHEVQKDGAYLYEDSSNELQVPLTALKFTESLIKFDKPTCKLKASDVYPELTSKQDEDPDIDSIIRKQLSDFRCSCCFRSIPTVYYQSQKEVDVGLCPDCYHEGGFVAGHSSLDFAKENSLKDYGGTDGDSWSDQETLLLLEGIQLYNENWNKIAEHVGSKSKAQCIVHFISLPVDGVVLENIDVPSTSGSSNLWSHDDHDRTEPNSNGYCLPGDDTKSNFPFSDCENPVMSLVAFLASVLGPRVAAACAHASLASLSKDIDKEESSNGGITRLRTNGPLSQHDTEGVQLSTEKVTAAAKDGLVAAALKAKLFADHEEREIQRLSANIVNHQLKRLELKLKQFAEIETMLMKECEQMERTRQRIAAERALMMSAQFGSNSGLAQPTSLPGISNLMVHNNTSGNSRQVSGPQPSFLSGYGNSQQMHPQMSMMYGLGPRLPLSAIHPPPSTTSNAMFGSPSNSQQSLGHHPMIRPSLSGTKSGLG</sequence>
<evidence type="ECO:0000256" key="6">
    <source>
        <dbReference type="SAM" id="Coils"/>
    </source>
</evidence>
<evidence type="ECO:0000259" key="10">
    <source>
        <dbReference type="PROSITE" id="PS51293"/>
    </source>
</evidence>
<dbReference type="Pfam" id="PF00249">
    <property type="entry name" value="Myb_DNA-binding"/>
    <property type="match status" value="1"/>
</dbReference>
<dbReference type="GO" id="GO:0003677">
    <property type="term" value="F:DNA binding"/>
    <property type="evidence" value="ECO:0007669"/>
    <property type="project" value="UniProtKB-KW"/>
</dbReference>
<feature type="region of interest" description="Disordered" evidence="7">
    <location>
        <begin position="728"/>
        <end position="769"/>
    </location>
</feature>
<dbReference type="FunFam" id="1.10.10.60:FF:000014">
    <property type="entry name" value="SWI/SNF complex subunit SMARCC2 isoform C"/>
    <property type="match status" value="1"/>
</dbReference>
<name>A0A5A7Q533_STRAF</name>
<feature type="compositionally biased region" description="Polar residues" evidence="7">
    <location>
        <begin position="735"/>
        <end position="751"/>
    </location>
</feature>
<dbReference type="PANTHER" id="PTHR12802">
    <property type="entry name" value="SWI/SNF COMPLEX-RELATED"/>
    <property type="match status" value="1"/>
</dbReference>
<comment type="caution">
    <text evidence="11">The sequence shown here is derived from an EMBL/GenBank/DDBJ whole genome shotgun (WGS) entry which is preliminary data.</text>
</comment>
<keyword evidence="5" id="KW-0539">Nucleus</keyword>